<keyword evidence="6" id="KW-0539">Nucleus</keyword>
<feature type="domain" description="C2H2 AKAP95-type" evidence="9">
    <location>
        <begin position="446"/>
        <end position="469"/>
    </location>
</feature>
<feature type="domain" description="C2H2 AKAP95-type" evidence="9">
    <location>
        <begin position="353"/>
        <end position="375"/>
    </location>
</feature>
<dbReference type="PROSITE" id="PS51799">
    <property type="entry name" value="ZF_C2H2_AKAP95"/>
    <property type="match status" value="2"/>
</dbReference>
<dbReference type="GO" id="GO:0042826">
    <property type="term" value="F:histone deacetylase binding"/>
    <property type="evidence" value="ECO:0007669"/>
    <property type="project" value="Ensembl"/>
</dbReference>
<feature type="region of interest" description="Disordered" evidence="8">
    <location>
        <begin position="141"/>
        <end position="160"/>
    </location>
</feature>
<dbReference type="GO" id="GO:0000785">
    <property type="term" value="C:chromatin"/>
    <property type="evidence" value="ECO:0007669"/>
    <property type="project" value="Ensembl"/>
</dbReference>
<dbReference type="GO" id="GO:0044839">
    <property type="term" value="P:cell cycle G2/M phase transition"/>
    <property type="evidence" value="ECO:0007669"/>
    <property type="project" value="Ensembl"/>
</dbReference>
<feature type="compositionally biased region" description="Basic and acidic residues" evidence="8">
    <location>
        <begin position="540"/>
        <end position="550"/>
    </location>
</feature>
<dbReference type="GO" id="GO:0016607">
    <property type="term" value="C:nuclear speck"/>
    <property type="evidence" value="ECO:0007669"/>
    <property type="project" value="Ensembl"/>
</dbReference>
<dbReference type="GO" id="GO:0045944">
    <property type="term" value="P:positive regulation of transcription by RNA polymerase II"/>
    <property type="evidence" value="ECO:0007669"/>
    <property type="project" value="Ensembl"/>
</dbReference>
<dbReference type="GeneID" id="100551719"/>
<dbReference type="GO" id="GO:0008270">
    <property type="term" value="F:zinc ion binding"/>
    <property type="evidence" value="ECO:0007669"/>
    <property type="project" value="UniProtKB-KW"/>
</dbReference>
<sequence length="609" mass="69144">MGARVAERAWPTGSGGGASAVPLPSGAGGSGCVRKSGLLSGRLGEENSAAIMSYSGYGNWNSGTNRGYEDYNYGYGYNQDNSGNYGYDTYESYDSRSSMNDRDLYRSGYDYSEAEHDTDNAYEGHYDNSYGNRRDQYHNRARDNFGHRGQNWTRDGRNKRPMVSAYSGRMGGEWNEPPGPMGGRGHGPNRPPSLFSHKLFPEYNMYQGMRGFSGNMRFGGGGMKQRMRGNWKMWDADFKKKRIKNEPTANKRKQGNSSDEPDSKAAKTDGSDNSDSDNEENPEGEAAEKGSKNEGEGEGGEDEERKGDSEKGALTIQEEISQIKRKLQAGKKTQERQKKRFRDRMVERIQFVCSFCKYRTFYEDEMTNHLESKFHQEHFTFVGTKLPQQTADFLQEYVANKMKKTEERRNTFEDVNRIIQQIYKDQDLTQDIGMEHFLKKVEAAHCAACDLFIPMQYGMIQKHIKSIDHNHNRRAMMEQSKRSSLVVARSILNNKLISKKLERYLKGENPFTDDPEEKEEHEEGEARTSGIMEEGAVEGEESKTEEEAKGGDSLTEENTAEGNAENKDGEGEESSGQMEEWNLKTSQEALAKEQEHDDANEEEEEEEEE</sequence>
<feature type="region of interest" description="Disordered" evidence="8">
    <location>
        <begin position="241"/>
        <end position="313"/>
    </location>
</feature>
<dbReference type="eggNOG" id="ENOG502QSFC">
    <property type="taxonomic scope" value="Eukaryota"/>
</dbReference>
<feature type="compositionally biased region" description="Acidic residues" evidence="8">
    <location>
        <begin position="272"/>
        <end position="285"/>
    </location>
</feature>
<feature type="compositionally biased region" description="Acidic residues" evidence="8">
    <location>
        <begin position="598"/>
        <end position="609"/>
    </location>
</feature>
<reference evidence="10 11" key="1">
    <citation type="submission" date="2009-12" db="EMBL/GenBank/DDBJ databases">
        <title>The Genome Sequence of Anolis carolinensis (Green Anole Lizard).</title>
        <authorList>
            <consortium name="The Genome Sequencing Platform"/>
            <person name="Di Palma F."/>
            <person name="Alfoldi J."/>
            <person name="Heiman D."/>
            <person name="Young S."/>
            <person name="Grabherr M."/>
            <person name="Johnson J."/>
            <person name="Lander E.S."/>
            <person name="Lindblad-Toh K."/>
        </authorList>
    </citation>
    <scope>NUCLEOTIDE SEQUENCE [LARGE SCALE GENOMIC DNA]</scope>
    <source>
        <strain evidence="10 11">JBL SC #1</strain>
    </source>
</reference>
<dbReference type="Ensembl" id="ENSACAT00000017371.4">
    <property type="protein sequence ID" value="ENSACAP00000017036.3"/>
    <property type="gene ID" value="ENSACAG00000017315.4"/>
</dbReference>
<dbReference type="GO" id="GO:1990904">
    <property type="term" value="C:ribonucleoprotein complex"/>
    <property type="evidence" value="ECO:0007669"/>
    <property type="project" value="Ensembl"/>
</dbReference>
<feature type="compositionally biased region" description="Basic and acidic residues" evidence="8">
    <location>
        <begin position="261"/>
        <end position="270"/>
    </location>
</feature>
<proteinExistence type="inferred from homology"/>
<dbReference type="Pfam" id="PF04988">
    <property type="entry name" value="AKAP95"/>
    <property type="match status" value="1"/>
</dbReference>
<dbReference type="PANTHER" id="PTHR12190:SF4">
    <property type="entry name" value="A-KINASE ANCHOR PROTEIN 8-LIKE"/>
    <property type="match status" value="1"/>
</dbReference>
<dbReference type="GO" id="GO:0010793">
    <property type="term" value="P:regulation of mRNA export from nucleus"/>
    <property type="evidence" value="ECO:0007669"/>
    <property type="project" value="Ensembl"/>
</dbReference>
<dbReference type="GO" id="GO:0007076">
    <property type="term" value="P:mitotic chromosome condensation"/>
    <property type="evidence" value="ECO:0000318"/>
    <property type="project" value="GO_Central"/>
</dbReference>
<dbReference type="InterPro" id="IPR007071">
    <property type="entry name" value="AKAP95"/>
</dbReference>
<dbReference type="InParanoid" id="G1KTQ8"/>
<protein>
    <submittedName>
        <fullName evidence="10">A-kinase anchoring protein 8 like</fullName>
    </submittedName>
</protein>
<dbReference type="CTD" id="26993"/>
<dbReference type="RefSeq" id="XP_008102455.1">
    <property type="nucleotide sequence ID" value="XM_008104248.2"/>
</dbReference>
<keyword evidence="3" id="KW-0677">Repeat</keyword>
<dbReference type="OrthoDB" id="8923935at2759"/>
<feature type="compositionally biased region" description="Acidic residues" evidence="8">
    <location>
        <begin position="511"/>
        <end position="523"/>
    </location>
</feature>
<dbReference type="Bgee" id="ENSACAG00000017315">
    <property type="expression patterns" value="Expressed in forelimb bud and 13 other cell types or tissues"/>
</dbReference>
<evidence type="ECO:0000256" key="8">
    <source>
        <dbReference type="SAM" id="MobiDB-lite"/>
    </source>
</evidence>
<dbReference type="GO" id="GO:0005634">
    <property type="term" value="C:nucleus"/>
    <property type="evidence" value="ECO:0000318"/>
    <property type="project" value="GO_Central"/>
</dbReference>
<dbReference type="GO" id="GO:0051081">
    <property type="term" value="P:nuclear membrane disassembly"/>
    <property type="evidence" value="ECO:0007669"/>
    <property type="project" value="Ensembl"/>
</dbReference>
<dbReference type="GeneTree" id="ENSGT00530000063777"/>
<evidence type="ECO:0000256" key="7">
    <source>
        <dbReference type="PROSITE-ProRule" id="PRU01140"/>
    </source>
</evidence>
<keyword evidence="4 7" id="KW-0863">Zinc-finger</keyword>
<dbReference type="InterPro" id="IPR034736">
    <property type="entry name" value="ZF_C2H2_AKAP95"/>
</dbReference>
<dbReference type="GO" id="GO:0003677">
    <property type="term" value="F:DNA binding"/>
    <property type="evidence" value="ECO:0007669"/>
    <property type="project" value="InterPro"/>
</dbReference>
<dbReference type="PANTHER" id="PTHR12190">
    <property type="entry name" value="A-KINASE ANCHOR PROTEIN AKAP 8"/>
    <property type="match status" value="1"/>
</dbReference>
<feature type="region of interest" description="Disordered" evidence="8">
    <location>
        <begin position="168"/>
        <end position="194"/>
    </location>
</feature>
<dbReference type="GO" id="GO:0006397">
    <property type="term" value="P:mRNA processing"/>
    <property type="evidence" value="ECO:0007669"/>
    <property type="project" value="Ensembl"/>
</dbReference>
<dbReference type="PROSITE" id="PS51257">
    <property type="entry name" value="PROKAR_LIPOPROTEIN"/>
    <property type="match status" value="1"/>
</dbReference>
<keyword evidence="11" id="KW-1185">Reference proteome</keyword>
<evidence type="ECO:0000313" key="11">
    <source>
        <dbReference type="Proteomes" id="UP000001646"/>
    </source>
</evidence>
<evidence type="ECO:0000259" key="9">
    <source>
        <dbReference type="PROSITE" id="PS51799"/>
    </source>
</evidence>
<organism evidence="10 11">
    <name type="scientific">Anolis carolinensis</name>
    <name type="common">Green anole</name>
    <name type="synonym">American chameleon</name>
    <dbReference type="NCBI Taxonomy" id="28377"/>
    <lineage>
        <taxon>Eukaryota</taxon>
        <taxon>Metazoa</taxon>
        <taxon>Chordata</taxon>
        <taxon>Craniata</taxon>
        <taxon>Vertebrata</taxon>
        <taxon>Euteleostomi</taxon>
        <taxon>Lepidosauria</taxon>
        <taxon>Squamata</taxon>
        <taxon>Bifurcata</taxon>
        <taxon>Unidentata</taxon>
        <taxon>Episquamata</taxon>
        <taxon>Toxicofera</taxon>
        <taxon>Iguania</taxon>
        <taxon>Dactyloidae</taxon>
        <taxon>Anolis</taxon>
    </lineage>
</organism>
<reference evidence="10" key="2">
    <citation type="submission" date="2025-08" db="UniProtKB">
        <authorList>
            <consortium name="Ensembl"/>
        </authorList>
    </citation>
    <scope>IDENTIFICATION</scope>
</reference>
<dbReference type="GO" id="GO:0034237">
    <property type="term" value="F:protein kinase A regulatory subunit binding"/>
    <property type="evidence" value="ECO:0000318"/>
    <property type="project" value="GO_Central"/>
</dbReference>
<evidence type="ECO:0000256" key="4">
    <source>
        <dbReference type="ARBA" id="ARBA00022771"/>
    </source>
</evidence>
<dbReference type="GO" id="GO:0016363">
    <property type="term" value="C:nuclear matrix"/>
    <property type="evidence" value="ECO:0000318"/>
    <property type="project" value="GO_Central"/>
</dbReference>
<evidence type="ECO:0000256" key="1">
    <source>
        <dbReference type="ARBA" id="ARBA00004123"/>
    </source>
</evidence>
<dbReference type="HOGENOM" id="CLU_024193_0_0_1"/>
<dbReference type="GO" id="GO:0005521">
    <property type="term" value="F:lamin binding"/>
    <property type="evidence" value="ECO:0007669"/>
    <property type="project" value="Ensembl"/>
</dbReference>
<accession>G1KTQ8</accession>
<evidence type="ECO:0000313" key="10">
    <source>
        <dbReference type="Ensembl" id="ENSACAP00000017036.3"/>
    </source>
</evidence>
<evidence type="ECO:0000256" key="6">
    <source>
        <dbReference type="ARBA" id="ARBA00023242"/>
    </source>
</evidence>
<feature type="compositionally biased region" description="Basic and acidic residues" evidence="8">
    <location>
        <begin position="286"/>
        <end position="295"/>
    </location>
</feature>
<comment type="similarity">
    <text evidence="7">Belongs to the AKAP95 family.</text>
</comment>
<reference evidence="10" key="3">
    <citation type="submission" date="2025-09" db="UniProtKB">
        <authorList>
            <consortium name="Ensembl"/>
        </authorList>
    </citation>
    <scope>IDENTIFICATION</scope>
</reference>
<evidence type="ECO:0000256" key="5">
    <source>
        <dbReference type="ARBA" id="ARBA00022833"/>
    </source>
</evidence>
<feature type="region of interest" description="Disordered" evidence="8">
    <location>
        <begin position="507"/>
        <end position="609"/>
    </location>
</feature>
<comment type="subcellular location">
    <subcellularLocation>
        <location evidence="1">Nucleus</location>
    </subcellularLocation>
</comment>
<dbReference type="Proteomes" id="UP000001646">
    <property type="component" value="Chromosome 2"/>
</dbReference>
<keyword evidence="5" id="KW-0862">Zinc</keyword>
<dbReference type="AlphaFoldDB" id="G1KTQ8"/>
<dbReference type="STRING" id="28377.ENSACAP00000017036"/>
<evidence type="ECO:0000256" key="2">
    <source>
        <dbReference type="ARBA" id="ARBA00022723"/>
    </source>
</evidence>
<evidence type="ECO:0000256" key="3">
    <source>
        <dbReference type="ARBA" id="ARBA00022737"/>
    </source>
</evidence>
<dbReference type="GO" id="GO:0005737">
    <property type="term" value="C:cytoplasm"/>
    <property type="evidence" value="ECO:0007669"/>
    <property type="project" value="Ensembl"/>
</dbReference>
<gene>
    <name evidence="10" type="primary">AKAP8L</name>
</gene>
<name>G1KTQ8_ANOCA</name>
<feature type="region of interest" description="Disordered" evidence="8">
    <location>
        <begin position="1"/>
        <end position="30"/>
    </location>
</feature>
<keyword evidence="2" id="KW-0479">Metal-binding</keyword>